<reference evidence="4 5" key="1">
    <citation type="submission" date="2019-08" db="EMBL/GenBank/DDBJ databases">
        <authorList>
            <person name="Dhanesh K."/>
            <person name="Kumar G."/>
            <person name="Sasikala C."/>
            <person name="Venkata Ramana C."/>
        </authorList>
    </citation>
    <scope>NUCLEOTIDE SEQUENCE [LARGE SCALE GENOMIC DNA]</scope>
    <source>
        <strain evidence="4 5">JC645</strain>
    </source>
</reference>
<dbReference type="PANTHER" id="PTHR34512">
    <property type="entry name" value="CELL SURFACE PROTEIN"/>
    <property type="match status" value="1"/>
</dbReference>
<dbReference type="AlphaFoldDB" id="A0A5M6DIK2"/>
<keyword evidence="5" id="KW-1185">Reference proteome</keyword>
<dbReference type="InterPro" id="IPR018391">
    <property type="entry name" value="PQQ_b-propeller_rpt"/>
</dbReference>
<name>A0A5M6DIK2_9BACT</name>
<organism evidence="4 5">
    <name type="scientific">Roseiconus nitratireducens</name>
    <dbReference type="NCBI Taxonomy" id="2605748"/>
    <lineage>
        <taxon>Bacteria</taxon>
        <taxon>Pseudomonadati</taxon>
        <taxon>Planctomycetota</taxon>
        <taxon>Planctomycetia</taxon>
        <taxon>Pirellulales</taxon>
        <taxon>Pirellulaceae</taxon>
        <taxon>Roseiconus</taxon>
    </lineage>
</organism>
<evidence type="ECO:0000256" key="2">
    <source>
        <dbReference type="SAM" id="Phobius"/>
    </source>
</evidence>
<gene>
    <name evidence="4" type="ORF">FYK55_03925</name>
</gene>
<keyword evidence="2" id="KW-0472">Membrane</keyword>
<dbReference type="InterPro" id="IPR011047">
    <property type="entry name" value="Quinoprotein_ADH-like_sf"/>
</dbReference>
<dbReference type="SMART" id="SM00564">
    <property type="entry name" value="PQQ"/>
    <property type="match status" value="2"/>
</dbReference>
<feature type="compositionally biased region" description="Low complexity" evidence="1">
    <location>
        <begin position="50"/>
        <end position="60"/>
    </location>
</feature>
<dbReference type="EMBL" id="VWOX01000002">
    <property type="protein sequence ID" value="KAA5546060.1"/>
    <property type="molecule type" value="Genomic_DNA"/>
</dbReference>
<comment type="caution">
    <text evidence="4">The sequence shown here is derived from an EMBL/GenBank/DDBJ whole genome shotgun (WGS) entry which is preliminary data.</text>
</comment>
<accession>A0A5M6DIK2</accession>
<evidence type="ECO:0000313" key="5">
    <source>
        <dbReference type="Proteomes" id="UP000324479"/>
    </source>
</evidence>
<sequence>MARGLEKPLPCKSRIVPQIDRPAEPATPCCRDPKHKIPGGETAVSERTPEPTSEPFESPPVQDTAGDPSSPPTSRAPSLLAAWAALLLSSLIAVMIKFAGQDFDHQNANLAGVAVFALGLLVFLVQLQRRFWYFGRPYRVPLGVLATILLLIVCFRFDGFSGELVPQLRFRFAPQRDLPLQRAASETSPDETTGSESPEILAARSPQFLGPQRNGVIARREFAVPDPEQQIEVLWDQGIGEGWGAFAVAGGRAVTLEQREQEECLTCYRLSDGELLWIRRHDGRHENPMGGVGPRSTPTIDRDRVYATTATGYVWCVDLQTGEDIWTLDLLATAGWEQTEFEQAASWGYAGSPLLTDGYCILAMGGPVGEESAASLIAVDAESGEVRWRSGDDQLSYASPMMMLLSGQRQVVIVNESSVSGHAIRSGQVLWTFSWPGSSNAGATCSSAIQVGEDRVLVGKGYGGGSALVRIKRDGDRWVAEDVWRSNRLLKTKFNHTCVDGEIGYGISNGALEAVDLSQPKRLWIQPRSSRAGQGHVLLAEDTLIIQDEMGDVVFADATTDRYHELLRLPALDAKTWNIPTLAGRILLVRNDRHAICYRLPPRADI</sequence>
<keyword evidence="2" id="KW-1133">Transmembrane helix</keyword>
<feature type="transmembrane region" description="Helical" evidence="2">
    <location>
        <begin position="140"/>
        <end position="159"/>
    </location>
</feature>
<evidence type="ECO:0000313" key="4">
    <source>
        <dbReference type="EMBL" id="KAA5546060.1"/>
    </source>
</evidence>
<keyword evidence="2" id="KW-0812">Transmembrane</keyword>
<dbReference type="Pfam" id="PF13360">
    <property type="entry name" value="PQQ_2"/>
    <property type="match status" value="2"/>
</dbReference>
<dbReference type="InterPro" id="IPR002372">
    <property type="entry name" value="PQQ_rpt_dom"/>
</dbReference>
<dbReference type="SUPFAM" id="SSF50998">
    <property type="entry name" value="Quinoprotein alcohol dehydrogenase-like"/>
    <property type="match status" value="1"/>
</dbReference>
<dbReference type="Gene3D" id="2.130.10.10">
    <property type="entry name" value="YVTN repeat-like/Quinoprotein amine dehydrogenase"/>
    <property type="match status" value="1"/>
</dbReference>
<evidence type="ECO:0000256" key="1">
    <source>
        <dbReference type="SAM" id="MobiDB-lite"/>
    </source>
</evidence>
<feature type="transmembrane region" description="Helical" evidence="2">
    <location>
        <begin position="79"/>
        <end position="98"/>
    </location>
</feature>
<feature type="transmembrane region" description="Helical" evidence="2">
    <location>
        <begin position="110"/>
        <end position="128"/>
    </location>
</feature>
<dbReference type="Proteomes" id="UP000324479">
    <property type="component" value="Unassembled WGS sequence"/>
</dbReference>
<feature type="domain" description="Pyrrolo-quinoline quinone repeat" evidence="3">
    <location>
        <begin position="232"/>
        <end position="329"/>
    </location>
</feature>
<feature type="region of interest" description="Disordered" evidence="1">
    <location>
        <begin position="1"/>
        <end position="73"/>
    </location>
</feature>
<proteinExistence type="predicted"/>
<protein>
    <submittedName>
        <fullName evidence="4">PQQ-binding-like beta-propeller repeat protein</fullName>
    </submittedName>
</protein>
<dbReference type="InterPro" id="IPR015943">
    <property type="entry name" value="WD40/YVTN_repeat-like_dom_sf"/>
</dbReference>
<evidence type="ECO:0000259" key="3">
    <source>
        <dbReference type="Pfam" id="PF13360"/>
    </source>
</evidence>
<dbReference type="PANTHER" id="PTHR34512:SF30">
    <property type="entry name" value="OUTER MEMBRANE PROTEIN ASSEMBLY FACTOR BAMB"/>
    <property type="match status" value="1"/>
</dbReference>
<feature type="domain" description="Pyrrolo-quinoline quinone repeat" evidence="3">
    <location>
        <begin position="371"/>
        <end position="560"/>
    </location>
</feature>